<keyword evidence="2" id="KW-0012">Acyltransferase</keyword>
<dbReference type="Proteomes" id="UP001500542">
    <property type="component" value="Unassembled WGS sequence"/>
</dbReference>
<dbReference type="PROSITE" id="PS51186">
    <property type="entry name" value="GNAT"/>
    <property type="match status" value="1"/>
</dbReference>
<dbReference type="CDD" id="cd04301">
    <property type="entry name" value="NAT_SF"/>
    <property type="match status" value="1"/>
</dbReference>
<dbReference type="InterPro" id="IPR050832">
    <property type="entry name" value="Bact_Acetyltransf"/>
</dbReference>
<evidence type="ECO:0000313" key="5">
    <source>
        <dbReference type="Proteomes" id="UP001500542"/>
    </source>
</evidence>
<evidence type="ECO:0000256" key="2">
    <source>
        <dbReference type="ARBA" id="ARBA00023315"/>
    </source>
</evidence>
<reference evidence="5" key="1">
    <citation type="journal article" date="2019" name="Int. J. Syst. Evol. Microbiol.">
        <title>The Global Catalogue of Microorganisms (GCM) 10K type strain sequencing project: providing services to taxonomists for standard genome sequencing and annotation.</title>
        <authorList>
            <consortium name="The Broad Institute Genomics Platform"/>
            <consortium name="The Broad Institute Genome Sequencing Center for Infectious Disease"/>
            <person name="Wu L."/>
            <person name="Ma J."/>
        </authorList>
    </citation>
    <scope>NUCLEOTIDE SEQUENCE [LARGE SCALE GENOMIC DNA]</scope>
    <source>
        <strain evidence="5">JCM 10977</strain>
    </source>
</reference>
<protein>
    <recommendedName>
        <fullName evidence="3">N-acetyltransferase domain-containing protein</fullName>
    </recommendedName>
</protein>
<dbReference type="SUPFAM" id="SSF55729">
    <property type="entry name" value="Acyl-CoA N-acyltransferases (Nat)"/>
    <property type="match status" value="1"/>
</dbReference>
<organism evidence="4 5">
    <name type="scientific">Kribbella koreensis</name>
    <dbReference type="NCBI Taxonomy" id="57909"/>
    <lineage>
        <taxon>Bacteria</taxon>
        <taxon>Bacillati</taxon>
        <taxon>Actinomycetota</taxon>
        <taxon>Actinomycetes</taxon>
        <taxon>Propionibacteriales</taxon>
        <taxon>Kribbellaceae</taxon>
        <taxon>Kribbella</taxon>
    </lineage>
</organism>
<evidence type="ECO:0000313" key="4">
    <source>
        <dbReference type="EMBL" id="GAA0948911.1"/>
    </source>
</evidence>
<comment type="caution">
    <text evidence="4">The sequence shown here is derived from an EMBL/GenBank/DDBJ whole genome shotgun (WGS) entry which is preliminary data.</text>
</comment>
<dbReference type="InterPro" id="IPR016181">
    <property type="entry name" value="Acyl_CoA_acyltransferase"/>
</dbReference>
<evidence type="ECO:0000259" key="3">
    <source>
        <dbReference type="PROSITE" id="PS51186"/>
    </source>
</evidence>
<dbReference type="Gene3D" id="3.40.630.30">
    <property type="match status" value="1"/>
</dbReference>
<gene>
    <name evidence="4" type="ORF">GCM10009554_47030</name>
</gene>
<feature type="domain" description="N-acetyltransferase" evidence="3">
    <location>
        <begin position="3"/>
        <end position="159"/>
    </location>
</feature>
<accession>A0ABP4BBZ7</accession>
<sequence length="167" mass="17721">MTVTLRAATAGDADAIASIWYSGWGDGHLGNVPEELVAVRTKESFWERVPARIPDTTVAVVGAEPAGEAGGGEPVGFVMVVGDEVEQVYVSGEHRGSGIAGLLIAEAERQVEANGYDEAWLAVATGNGRARRFYERSGWVDAGAFDYPATTDGDAIPVPCHRYVKRV</sequence>
<dbReference type="EMBL" id="BAAAHK010000011">
    <property type="protein sequence ID" value="GAA0948911.1"/>
    <property type="molecule type" value="Genomic_DNA"/>
</dbReference>
<keyword evidence="5" id="KW-1185">Reference proteome</keyword>
<dbReference type="RefSeq" id="WP_343973925.1">
    <property type="nucleotide sequence ID" value="NZ_BAAAHK010000011.1"/>
</dbReference>
<keyword evidence="1" id="KW-0808">Transferase</keyword>
<proteinExistence type="predicted"/>
<name>A0ABP4BBZ7_9ACTN</name>
<evidence type="ECO:0000256" key="1">
    <source>
        <dbReference type="ARBA" id="ARBA00022679"/>
    </source>
</evidence>
<dbReference type="Pfam" id="PF00583">
    <property type="entry name" value="Acetyltransf_1"/>
    <property type="match status" value="1"/>
</dbReference>
<dbReference type="InterPro" id="IPR000182">
    <property type="entry name" value="GNAT_dom"/>
</dbReference>
<dbReference type="PANTHER" id="PTHR43877">
    <property type="entry name" value="AMINOALKYLPHOSPHONATE N-ACETYLTRANSFERASE-RELATED-RELATED"/>
    <property type="match status" value="1"/>
</dbReference>